<dbReference type="CDD" id="cd03801">
    <property type="entry name" value="GT4_PimA-like"/>
    <property type="match status" value="1"/>
</dbReference>
<dbReference type="PANTHER" id="PTHR45947:SF3">
    <property type="entry name" value="SULFOQUINOVOSYL TRANSFERASE SQD2"/>
    <property type="match status" value="1"/>
</dbReference>
<protein>
    <submittedName>
        <fullName evidence="2">Glycosyltransferase family 1 protein</fullName>
    </submittedName>
</protein>
<name>A0A411YZV1_9RHOB</name>
<sequence length="379" mass="42114">MRFAITHPTSWPWVRRGSERLLNDLSVYLAARGHDVTVITSSPDGPGEDRAEGVRRVLLPQRLEKFRKVRQINGFHAFAFDCARAVRDGEFDAVHCLGYHEAWGILRQYRGKPRPRLVYQMTGIPLAQYFRAVPFDRIMFDRVMRGADNVICLSHFARDSMKRDFGRDSILIPSPTDTAPFNAQKRIIPDRPRILFCGDADEPRKGALLLARAFARLDRPDIELHLSGRCSPETERRIRACLPMAMQSRVIFHGLGKVEDLPALYASAAVAVNPAVWEALGNVLIEALATGTPVVGCDHGGIPDIITSDDVGALFAPQMQKGVATDARALCKALEHGLDLSTRRKTTEICRARAAAFSWERLGPLYEAALTGHRAEVAA</sequence>
<dbReference type="GO" id="GO:0016758">
    <property type="term" value="F:hexosyltransferase activity"/>
    <property type="evidence" value="ECO:0007669"/>
    <property type="project" value="TreeGrafter"/>
</dbReference>
<keyword evidence="3" id="KW-1185">Reference proteome</keyword>
<dbReference type="EMBL" id="QWEY01000009">
    <property type="protein sequence ID" value="RGP36332.1"/>
    <property type="molecule type" value="Genomic_DNA"/>
</dbReference>
<dbReference type="Pfam" id="PF13439">
    <property type="entry name" value="Glyco_transf_4"/>
    <property type="match status" value="1"/>
</dbReference>
<comment type="caution">
    <text evidence="2">The sequence shown here is derived from an EMBL/GenBank/DDBJ whole genome shotgun (WGS) entry which is preliminary data.</text>
</comment>
<keyword evidence="2" id="KW-0808">Transferase</keyword>
<proteinExistence type="predicted"/>
<evidence type="ECO:0000313" key="3">
    <source>
        <dbReference type="Proteomes" id="UP000284547"/>
    </source>
</evidence>
<dbReference type="SUPFAM" id="SSF53756">
    <property type="entry name" value="UDP-Glycosyltransferase/glycogen phosphorylase"/>
    <property type="match status" value="1"/>
</dbReference>
<reference evidence="2 3" key="1">
    <citation type="submission" date="2018-08" db="EMBL/GenBank/DDBJ databases">
        <title>Flavobacterium tibetense sp. nov., isolated from a wetland YonghuCo on Tibetan Plateau.</title>
        <authorList>
            <person name="Phurbu D."/>
            <person name="Lu H."/>
            <person name="Xing P."/>
        </authorList>
    </citation>
    <scope>NUCLEOTIDE SEQUENCE [LARGE SCALE GENOMIC DNA]</scope>
    <source>
        <strain evidence="2 3">DJC</strain>
    </source>
</reference>
<gene>
    <name evidence="2" type="ORF">D1012_16265</name>
</gene>
<dbReference type="Gene3D" id="3.40.50.2000">
    <property type="entry name" value="Glycogen Phosphorylase B"/>
    <property type="match status" value="2"/>
</dbReference>
<dbReference type="AlphaFoldDB" id="A0A411YZV1"/>
<feature type="domain" description="Glycosyltransferase subfamily 4-like N-terminal" evidence="1">
    <location>
        <begin position="17"/>
        <end position="178"/>
    </location>
</feature>
<dbReference type="PANTHER" id="PTHR45947">
    <property type="entry name" value="SULFOQUINOVOSYL TRANSFERASE SQD2"/>
    <property type="match status" value="1"/>
</dbReference>
<evidence type="ECO:0000259" key="1">
    <source>
        <dbReference type="Pfam" id="PF13439"/>
    </source>
</evidence>
<dbReference type="Proteomes" id="UP000284547">
    <property type="component" value="Unassembled WGS sequence"/>
</dbReference>
<dbReference type="InterPro" id="IPR050194">
    <property type="entry name" value="Glycosyltransferase_grp1"/>
</dbReference>
<dbReference type="OrthoDB" id="9790710at2"/>
<organism evidence="2 3">
    <name type="scientific">Pseudotabrizicola alkalilacus</name>
    <dbReference type="NCBI Taxonomy" id="2305252"/>
    <lineage>
        <taxon>Bacteria</taxon>
        <taxon>Pseudomonadati</taxon>
        <taxon>Pseudomonadota</taxon>
        <taxon>Alphaproteobacteria</taxon>
        <taxon>Rhodobacterales</taxon>
        <taxon>Paracoccaceae</taxon>
        <taxon>Pseudotabrizicola</taxon>
    </lineage>
</organism>
<dbReference type="InterPro" id="IPR028098">
    <property type="entry name" value="Glyco_trans_4-like_N"/>
</dbReference>
<evidence type="ECO:0000313" key="2">
    <source>
        <dbReference type="EMBL" id="RGP36332.1"/>
    </source>
</evidence>
<accession>A0A411YZV1</accession>
<dbReference type="RefSeq" id="WP_118154598.1">
    <property type="nucleotide sequence ID" value="NZ_QWEY01000009.1"/>
</dbReference>
<dbReference type="Pfam" id="PF13692">
    <property type="entry name" value="Glyco_trans_1_4"/>
    <property type="match status" value="1"/>
</dbReference>